<dbReference type="EMBL" id="CAXIEN010000104">
    <property type="protein sequence ID" value="CAL1277679.1"/>
    <property type="molecule type" value="Genomic_DNA"/>
</dbReference>
<keyword evidence="3" id="KW-1185">Reference proteome</keyword>
<sequence length="59" mass="6747">MNIYQPQLNTPFKNSLDKMEIFSRQGSCPESPVGEPTSPRSSRWHNPCLNAVQRCKIVK</sequence>
<protein>
    <submittedName>
        <fullName evidence="2">Uncharacterized protein</fullName>
    </submittedName>
</protein>
<organism evidence="2 3">
    <name type="scientific">Larinioides sclopetarius</name>
    <dbReference type="NCBI Taxonomy" id="280406"/>
    <lineage>
        <taxon>Eukaryota</taxon>
        <taxon>Metazoa</taxon>
        <taxon>Ecdysozoa</taxon>
        <taxon>Arthropoda</taxon>
        <taxon>Chelicerata</taxon>
        <taxon>Arachnida</taxon>
        <taxon>Araneae</taxon>
        <taxon>Araneomorphae</taxon>
        <taxon>Entelegynae</taxon>
        <taxon>Araneoidea</taxon>
        <taxon>Araneidae</taxon>
        <taxon>Larinioides</taxon>
    </lineage>
</organism>
<evidence type="ECO:0000313" key="2">
    <source>
        <dbReference type="EMBL" id="CAL1277679.1"/>
    </source>
</evidence>
<feature type="non-terminal residue" evidence="2">
    <location>
        <position position="59"/>
    </location>
</feature>
<gene>
    <name evidence="2" type="ORF">LARSCL_LOCUS9347</name>
</gene>
<evidence type="ECO:0000313" key="3">
    <source>
        <dbReference type="Proteomes" id="UP001497382"/>
    </source>
</evidence>
<reference evidence="2 3" key="1">
    <citation type="submission" date="2024-04" db="EMBL/GenBank/DDBJ databases">
        <authorList>
            <person name="Rising A."/>
            <person name="Reimegard J."/>
            <person name="Sonavane S."/>
            <person name="Akerstrom W."/>
            <person name="Nylinder S."/>
            <person name="Hedman E."/>
            <person name="Kallberg Y."/>
        </authorList>
    </citation>
    <scope>NUCLEOTIDE SEQUENCE [LARGE SCALE GENOMIC DNA]</scope>
</reference>
<dbReference type="AlphaFoldDB" id="A0AAV2A2T4"/>
<dbReference type="Proteomes" id="UP001497382">
    <property type="component" value="Unassembled WGS sequence"/>
</dbReference>
<comment type="caution">
    <text evidence="2">The sequence shown here is derived from an EMBL/GenBank/DDBJ whole genome shotgun (WGS) entry which is preliminary data.</text>
</comment>
<name>A0AAV2A2T4_9ARAC</name>
<proteinExistence type="predicted"/>
<evidence type="ECO:0000256" key="1">
    <source>
        <dbReference type="SAM" id="MobiDB-lite"/>
    </source>
</evidence>
<feature type="region of interest" description="Disordered" evidence="1">
    <location>
        <begin position="25"/>
        <end position="45"/>
    </location>
</feature>
<accession>A0AAV2A2T4</accession>